<evidence type="ECO:0000313" key="4">
    <source>
        <dbReference type="EMBL" id="KAJ8289085.1"/>
    </source>
</evidence>
<dbReference type="CDD" id="cd00070">
    <property type="entry name" value="GLECT"/>
    <property type="match status" value="1"/>
</dbReference>
<dbReference type="InterPro" id="IPR001079">
    <property type="entry name" value="Galectin_CRD"/>
</dbReference>
<dbReference type="GO" id="GO:0050918">
    <property type="term" value="P:positive chemotaxis"/>
    <property type="evidence" value="ECO:0007669"/>
    <property type="project" value="TreeGrafter"/>
</dbReference>
<dbReference type="EMBL" id="JAFJMO010000001">
    <property type="protein sequence ID" value="KAJ8289085.1"/>
    <property type="molecule type" value="Genomic_DNA"/>
</dbReference>
<evidence type="ECO:0000313" key="5">
    <source>
        <dbReference type="Proteomes" id="UP001152803"/>
    </source>
</evidence>
<dbReference type="GO" id="GO:0045806">
    <property type="term" value="P:negative regulation of endocytosis"/>
    <property type="evidence" value="ECO:0007669"/>
    <property type="project" value="TreeGrafter"/>
</dbReference>
<dbReference type="SUPFAM" id="SSF49899">
    <property type="entry name" value="Concanavalin A-like lectins/glucanases"/>
    <property type="match status" value="1"/>
</dbReference>
<name>A0A9Q1E3S0_CONCO</name>
<proteinExistence type="predicted"/>
<dbReference type="InterPro" id="IPR044156">
    <property type="entry name" value="Galectin-like"/>
</dbReference>
<dbReference type="SMART" id="SM00276">
    <property type="entry name" value="GLECT"/>
    <property type="match status" value="1"/>
</dbReference>
<keyword evidence="1 2" id="KW-0430">Lectin</keyword>
<dbReference type="PROSITE" id="PS51304">
    <property type="entry name" value="GALECTIN"/>
    <property type="match status" value="1"/>
</dbReference>
<dbReference type="GO" id="GO:0001772">
    <property type="term" value="C:immunological synapse"/>
    <property type="evidence" value="ECO:0007669"/>
    <property type="project" value="TreeGrafter"/>
</dbReference>
<dbReference type="Pfam" id="PF00337">
    <property type="entry name" value="Gal-bind_lectin"/>
    <property type="match status" value="1"/>
</dbReference>
<dbReference type="GO" id="GO:0090280">
    <property type="term" value="P:positive regulation of calcium ion import"/>
    <property type="evidence" value="ECO:0007669"/>
    <property type="project" value="TreeGrafter"/>
</dbReference>
<dbReference type="GO" id="GO:0005737">
    <property type="term" value="C:cytoplasm"/>
    <property type="evidence" value="ECO:0007669"/>
    <property type="project" value="TreeGrafter"/>
</dbReference>
<dbReference type="PANTHER" id="PTHR11346">
    <property type="entry name" value="GALECTIN"/>
    <property type="match status" value="1"/>
</dbReference>
<dbReference type="FunFam" id="2.60.120.200:FF:000023">
    <property type="entry name" value="Galectin"/>
    <property type="match status" value="1"/>
</dbReference>
<dbReference type="GO" id="GO:0005634">
    <property type="term" value="C:nucleus"/>
    <property type="evidence" value="ECO:0007669"/>
    <property type="project" value="TreeGrafter"/>
</dbReference>
<dbReference type="GO" id="GO:0005615">
    <property type="term" value="C:extracellular space"/>
    <property type="evidence" value="ECO:0007669"/>
    <property type="project" value="TreeGrafter"/>
</dbReference>
<dbReference type="OrthoDB" id="8112755at2759"/>
<feature type="domain" description="Galectin" evidence="3">
    <location>
        <begin position="13"/>
        <end position="140"/>
    </location>
</feature>
<dbReference type="Gene3D" id="2.60.120.200">
    <property type="match status" value="1"/>
</dbReference>
<comment type="caution">
    <text evidence="4">The sequence shown here is derived from an EMBL/GenBank/DDBJ whole genome shotgun (WGS) entry which is preliminary data.</text>
</comment>
<dbReference type="GO" id="GO:0019863">
    <property type="term" value="F:IgE binding"/>
    <property type="evidence" value="ECO:0007669"/>
    <property type="project" value="TreeGrafter"/>
</dbReference>
<dbReference type="InterPro" id="IPR013320">
    <property type="entry name" value="ConA-like_dom_sf"/>
</dbReference>
<gene>
    <name evidence="4" type="ORF">COCON_G00017440</name>
</gene>
<dbReference type="GO" id="GO:0002548">
    <property type="term" value="P:monocyte chemotaxis"/>
    <property type="evidence" value="ECO:0007669"/>
    <property type="project" value="TreeGrafter"/>
</dbReference>
<dbReference type="GO" id="GO:0048245">
    <property type="term" value="P:eosinophil chemotaxis"/>
    <property type="evidence" value="ECO:0007669"/>
    <property type="project" value="TreeGrafter"/>
</dbReference>
<keyword evidence="5" id="KW-1185">Reference proteome</keyword>
<dbReference type="Proteomes" id="UP001152803">
    <property type="component" value="Unassembled WGS sequence"/>
</dbReference>
<dbReference type="PANTHER" id="PTHR11346:SF179">
    <property type="entry name" value="GALECTIN"/>
    <property type="match status" value="1"/>
</dbReference>
<dbReference type="GO" id="GO:0048246">
    <property type="term" value="P:macrophage chemotaxis"/>
    <property type="evidence" value="ECO:0007669"/>
    <property type="project" value="TreeGrafter"/>
</dbReference>
<evidence type="ECO:0000256" key="1">
    <source>
        <dbReference type="ARBA" id="ARBA00022734"/>
    </source>
</evidence>
<dbReference type="AlphaFoldDB" id="A0A9Q1E3S0"/>
<evidence type="ECO:0000259" key="3">
    <source>
        <dbReference type="PROSITE" id="PS51304"/>
    </source>
</evidence>
<dbReference type="GO" id="GO:2001237">
    <property type="term" value="P:negative regulation of extrinsic apoptotic signaling pathway"/>
    <property type="evidence" value="ECO:0007669"/>
    <property type="project" value="TreeGrafter"/>
</dbReference>
<dbReference type="GO" id="GO:0030593">
    <property type="term" value="P:neutrophil chemotaxis"/>
    <property type="evidence" value="ECO:0007669"/>
    <property type="project" value="TreeGrafter"/>
</dbReference>
<dbReference type="GO" id="GO:0043236">
    <property type="term" value="F:laminin binding"/>
    <property type="evidence" value="ECO:0007669"/>
    <property type="project" value="TreeGrafter"/>
</dbReference>
<dbReference type="GO" id="GO:0048030">
    <property type="term" value="F:disaccharide binding"/>
    <property type="evidence" value="ECO:0007669"/>
    <property type="project" value="TreeGrafter"/>
</dbReference>
<reference evidence="4" key="1">
    <citation type="journal article" date="2023" name="Science">
        <title>Genome structures resolve the early diversification of teleost fishes.</title>
        <authorList>
            <person name="Parey E."/>
            <person name="Louis A."/>
            <person name="Montfort J."/>
            <person name="Bouchez O."/>
            <person name="Roques C."/>
            <person name="Iampietro C."/>
            <person name="Lluch J."/>
            <person name="Castinel A."/>
            <person name="Donnadieu C."/>
            <person name="Desvignes T."/>
            <person name="Floi Bucao C."/>
            <person name="Jouanno E."/>
            <person name="Wen M."/>
            <person name="Mejri S."/>
            <person name="Dirks R."/>
            <person name="Jansen H."/>
            <person name="Henkel C."/>
            <person name="Chen W.J."/>
            <person name="Zahm M."/>
            <person name="Cabau C."/>
            <person name="Klopp C."/>
            <person name="Thompson A.W."/>
            <person name="Robinson-Rechavi M."/>
            <person name="Braasch I."/>
            <person name="Lecointre G."/>
            <person name="Bobe J."/>
            <person name="Postlethwait J.H."/>
            <person name="Berthelot C."/>
            <person name="Roest Crollius H."/>
            <person name="Guiguen Y."/>
        </authorList>
    </citation>
    <scope>NUCLEOTIDE SEQUENCE</scope>
    <source>
        <strain evidence="4">Concon-B</strain>
    </source>
</reference>
<protein>
    <recommendedName>
        <fullName evidence="2">Galectin</fullName>
    </recommendedName>
</protein>
<evidence type="ECO:0000256" key="2">
    <source>
        <dbReference type="RuleBase" id="RU102079"/>
    </source>
</evidence>
<organism evidence="4 5">
    <name type="scientific">Conger conger</name>
    <name type="common">Conger eel</name>
    <name type="synonym">Muraena conger</name>
    <dbReference type="NCBI Taxonomy" id="82655"/>
    <lineage>
        <taxon>Eukaryota</taxon>
        <taxon>Metazoa</taxon>
        <taxon>Chordata</taxon>
        <taxon>Craniata</taxon>
        <taxon>Vertebrata</taxon>
        <taxon>Euteleostomi</taxon>
        <taxon>Actinopterygii</taxon>
        <taxon>Neopterygii</taxon>
        <taxon>Teleostei</taxon>
        <taxon>Anguilliformes</taxon>
        <taxon>Congridae</taxon>
        <taxon>Conger</taxon>
    </lineage>
</organism>
<dbReference type="SMART" id="SM00908">
    <property type="entry name" value="Gal-bind_lectin"/>
    <property type="match status" value="1"/>
</dbReference>
<sequence>MGNMFCAFQPVPYDLPLHSGLMPRLLITIVGEPAPGADRFQVDLIRGPDVVFHLNPRFNEQTITRNSCLGGYWGPEERDGGFPFVPGNRFELKILVHEDVFKVALNDVHLLEYEHRVGGLEDVNLLRITGDIVLYSVAPTMISP</sequence>
<accession>A0A9Q1E3S0</accession>